<evidence type="ECO:0000259" key="4">
    <source>
        <dbReference type="PROSITE" id="PS50175"/>
    </source>
</evidence>
<evidence type="ECO:0000313" key="5">
    <source>
        <dbReference type="EMBL" id="RLV88173.1"/>
    </source>
</evidence>
<dbReference type="SUPFAM" id="SSF56672">
    <property type="entry name" value="DNA/RNA polymerases"/>
    <property type="match status" value="1"/>
</dbReference>
<dbReference type="PANTHER" id="PTHR19422">
    <property type="entry name" value="GAG RETROVIRAL POLYPROTEIN"/>
    <property type="match status" value="1"/>
</dbReference>
<name>A0A3L8RW84_CHLGU</name>
<keyword evidence="1" id="KW-0645">Protease</keyword>
<evidence type="ECO:0000313" key="6">
    <source>
        <dbReference type="Proteomes" id="UP000276834"/>
    </source>
</evidence>
<proteinExistence type="predicted"/>
<dbReference type="Pfam" id="PF00692">
    <property type="entry name" value="dUTPase"/>
    <property type="match status" value="1"/>
</dbReference>
<evidence type="ECO:0000256" key="2">
    <source>
        <dbReference type="ARBA" id="ARBA00022750"/>
    </source>
</evidence>
<dbReference type="Proteomes" id="UP000276834">
    <property type="component" value="Unassembled WGS sequence"/>
</dbReference>
<accession>A0A3L8RW84</accession>
<dbReference type="Gene3D" id="2.40.70.10">
    <property type="entry name" value="Acid Proteases"/>
    <property type="match status" value="1"/>
</dbReference>
<keyword evidence="2" id="KW-0064">Aspartyl protease</keyword>
<dbReference type="PROSITE" id="PS50175">
    <property type="entry name" value="ASP_PROT_RETROV"/>
    <property type="match status" value="1"/>
</dbReference>
<dbReference type="Gene3D" id="2.70.40.10">
    <property type="match status" value="1"/>
</dbReference>
<sequence>MQRDKCVVSQLPIRLPHCCSVQTAPGNRENECEQPPGYDTSSCCQHLSTSLQPATAGSLGIDLASAVTVTLMMARPEKVPTGVKGPIVINGRQVGTLILGHSSASLLGLFVLPGIIDADFTGELCIMVHTPFPPVRIEKGQRIAQVVPLPQMTQTLALLQQRPREDRGFGSTGGLTMLTIDLSTHPRRKVEINYKGESPSLMGLFDTAADSSISAGHPIGLLPSTATVTGVGGLTLAKKMPPVTVTVEGKRIKTTLSIVPLTERVQCLIGRDPLAQLASWDLQWLRPIVGIPNDLLDHLHPLLQGTDPAHPGSITREQHQALQDILDCVTHGQVARQDPLLPIDLTTWCGPRHLLGALTQTNRKTGEEWVLEWLIPPLQQHRTLSQKIEYLVALIKRGRKRILQITGEEPRTIRVLMGKETLDWYLLHSMELQEALLEAGNVFSTEHPPHPILRWIGPVWATPLGNAIHL</sequence>
<dbReference type="EMBL" id="QUSF01000194">
    <property type="protein sequence ID" value="RLV88173.1"/>
    <property type="molecule type" value="Genomic_DNA"/>
</dbReference>
<reference evidence="5 6" key="1">
    <citation type="journal article" date="2018" name="Proc. R. Soc. B">
        <title>A non-coding region near Follistatin controls head colour polymorphism in the Gouldian finch.</title>
        <authorList>
            <person name="Toomey M.B."/>
            <person name="Marques C.I."/>
            <person name="Andrade P."/>
            <person name="Araujo P.M."/>
            <person name="Sabatino S."/>
            <person name="Gazda M.A."/>
            <person name="Afonso S."/>
            <person name="Lopes R.J."/>
            <person name="Corbo J.C."/>
            <person name="Carneiro M."/>
        </authorList>
    </citation>
    <scope>NUCLEOTIDE SEQUENCE [LARGE SCALE GENOMIC DNA]</scope>
    <source>
        <strain evidence="5">Red01</strain>
        <tissue evidence="5">Muscle</tissue>
    </source>
</reference>
<dbReference type="InterPro" id="IPR051592">
    <property type="entry name" value="HERV-K_Pro_peptidase_A2"/>
</dbReference>
<dbReference type="InterPro" id="IPR033704">
    <property type="entry name" value="dUTPase_trimeric"/>
</dbReference>
<dbReference type="GO" id="GO:0004190">
    <property type="term" value="F:aspartic-type endopeptidase activity"/>
    <property type="evidence" value="ECO:0007669"/>
    <property type="project" value="UniProtKB-KW"/>
</dbReference>
<dbReference type="AlphaFoldDB" id="A0A3L8RW84"/>
<dbReference type="InterPro" id="IPR029054">
    <property type="entry name" value="dUTPase-like"/>
</dbReference>
<evidence type="ECO:0000256" key="3">
    <source>
        <dbReference type="ARBA" id="ARBA00022801"/>
    </source>
</evidence>
<dbReference type="CDD" id="cd07557">
    <property type="entry name" value="trimeric_dUTPase"/>
    <property type="match status" value="1"/>
</dbReference>
<keyword evidence="3" id="KW-0378">Hydrolase</keyword>
<gene>
    <name evidence="5" type="ORF">DV515_00015556</name>
</gene>
<dbReference type="InterPro" id="IPR021109">
    <property type="entry name" value="Peptidase_aspartic_dom_sf"/>
</dbReference>
<keyword evidence="6" id="KW-1185">Reference proteome</keyword>
<comment type="caution">
    <text evidence="5">The sequence shown here is derived from an EMBL/GenBank/DDBJ whole genome shotgun (WGS) entry which is preliminary data.</text>
</comment>
<dbReference type="PANTHER" id="PTHR19422:SF123">
    <property type="entry name" value="RT1 CLASS I, LOCUS CE15"/>
    <property type="match status" value="1"/>
</dbReference>
<dbReference type="SUPFAM" id="SSF50630">
    <property type="entry name" value="Acid proteases"/>
    <property type="match status" value="1"/>
</dbReference>
<dbReference type="InterPro" id="IPR036157">
    <property type="entry name" value="dUTPase-like_sf"/>
</dbReference>
<dbReference type="GO" id="GO:0006508">
    <property type="term" value="P:proteolysis"/>
    <property type="evidence" value="ECO:0007669"/>
    <property type="project" value="UniProtKB-KW"/>
</dbReference>
<organism evidence="5 6">
    <name type="scientific">Chloebia gouldiae</name>
    <name type="common">Gouldian finch</name>
    <name type="synonym">Erythrura gouldiae</name>
    <dbReference type="NCBI Taxonomy" id="44316"/>
    <lineage>
        <taxon>Eukaryota</taxon>
        <taxon>Metazoa</taxon>
        <taxon>Chordata</taxon>
        <taxon>Craniata</taxon>
        <taxon>Vertebrata</taxon>
        <taxon>Euteleostomi</taxon>
        <taxon>Archelosauria</taxon>
        <taxon>Archosauria</taxon>
        <taxon>Dinosauria</taxon>
        <taxon>Saurischia</taxon>
        <taxon>Theropoda</taxon>
        <taxon>Coelurosauria</taxon>
        <taxon>Aves</taxon>
        <taxon>Neognathae</taxon>
        <taxon>Neoaves</taxon>
        <taxon>Telluraves</taxon>
        <taxon>Australaves</taxon>
        <taxon>Passeriformes</taxon>
        <taxon>Passeroidea</taxon>
        <taxon>Passeridae</taxon>
        <taxon>Chloebia</taxon>
    </lineage>
</organism>
<protein>
    <recommendedName>
        <fullName evidence="4">Peptidase A2 domain-containing protein</fullName>
    </recommendedName>
</protein>
<dbReference type="SUPFAM" id="SSF51283">
    <property type="entry name" value="dUTPase-like"/>
    <property type="match status" value="1"/>
</dbReference>
<dbReference type="OrthoDB" id="9900537at2759"/>
<dbReference type="InterPro" id="IPR001995">
    <property type="entry name" value="Peptidase_A2_cat"/>
</dbReference>
<feature type="domain" description="Peptidase A2" evidence="4">
    <location>
        <begin position="201"/>
        <end position="273"/>
    </location>
</feature>
<evidence type="ECO:0000256" key="1">
    <source>
        <dbReference type="ARBA" id="ARBA00022670"/>
    </source>
</evidence>
<dbReference type="InterPro" id="IPR043502">
    <property type="entry name" value="DNA/RNA_pol_sf"/>
</dbReference>